<evidence type="ECO:0000313" key="1">
    <source>
        <dbReference type="EMBL" id="GGF60936.1"/>
    </source>
</evidence>
<dbReference type="AlphaFoldDB" id="A0A917FB25"/>
<dbReference type="RefSeq" id="WP_189021806.1">
    <property type="nucleotide sequence ID" value="NZ_BMKR01000001.1"/>
</dbReference>
<accession>A0A917FB25</accession>
<proteinExistence type="predicted"/>
<keyword evidence="2" id="KW-1185">Reference proteome</keyword>
<name>A0A917FB25_9BACL</name>
<evidence type="ECO:0000313" key="2">
    <source>
        <dbReference type="Proteomes" id="UP000637643"/>
    </source>
</evidence>
<organism evidence="1 2">
    <name type="scientific">Paenibacillus albidus</name>
    <dbReference type="NCBI Taxonomy" id="2041023"/>
    <lineage>
        <taxon>Bacteria</taxon>
        <taxon>Bacillati</taxon>
        <taxon>Bacillota</taxon>
        <taxon>Bacilli</taxon>
        <taxon>Bacillales</taxon>
        <taxon>Paenibacillaceae</taxon>
        <taxon>Paenibacillus</taxon>
    </lineage>
</organism>
<dbReference type="Proteomes" id="UP000637643">
    <property type="component" value="Unassembled WGS sequence"/>
</dbReference>
<dbReference type="PROSITE" id="PS51257">
    <property type="entry name" value="PROKAR_LIPOPROTEIN"/>
    <property type="match status" value="1"/>
</dbReference>
<comment type="caution">
    <text evidence="1">The sequence shown here is derived from an EMBL/GenBank/DDBJ whole genome shotgun (WGS) entry which is preliminary data.</text>
</comment>
<reference evidence="1" key="1">
    <citation type="journal article" date="2014" name="Int. J. Syst. Evol. Microbiol.">
        <title>Complete genome sequence of Corynebacterium casei LMG S-19264T (=DSM 44701T), isolated from a smear-ripened cheese.</title>
        <authorList>
            <consortium name="US DOE Joint Genome Institute (JGI-PGF)"/>
            <person name="Walter F."/>
            <person name="Albersmeier A."/>
            <person name="Kalinowski J."/>
            <person name="Ruckert C."/>
        </authorList>
    </citation>
    <scope>NUCLEOTIDE SEQUENCE</scope>
    <source>
        <strain evidence="1">CGMCC 1.16134</strain>
    </source>
</reference>
<sequence>MDVRRQAGYVILLLVMLTGCDSALPEQTATSDRPPVQEETVSQQEEAVRSALRETLNLSFRIFDAMEQKDYDYLQSVASTGVTINKDQNIISHRYGDQIIEVNFLKDLHLGNLEYRFYDLDETGTKMELGFAVLRESASEVYLKFVQGAEGWLLAGMITN</sequence>
<reference evidence="1" key="2">
    <citation type="submission" date="2020-09" db="EMBL/GenBank/DDBJ databases">
        <authorList>
            <person name="Sun Q."/>
            <person name="Zhou Y."/>
        </authorList>
    </citation>
    <scope>NUCLEOTIDE SEQUENCE</scope>
    <source>
        <strain evidence="1">CGMCC 1.16134</strain>
    </source>
</reference>
<gene>
    <name evidence="1" type="ORF">GCM10010912_02710</name>
</gene>
<protein>
    <submittedName>
        <fullName evidence="1">Uncharacterized protein</fullName>
    </submittedName>
</protein>
<dbReference type="EMBL" id="BMKR01000001">
    <property type="protein sequence ID" value="GGF60936.1"/>
    <property type="molecule type" value="Genomic_DNA"/>
</dbReference>